<dbReference type="KEGG" id="ttf:THTE_1716"/>
<protein>
    <submittedName>
        <fullName evidence="2">Uncharacterized protein</fullName>
    </submittedName>
</protein>
<evidence type="ECO:0000256" key="1">
    <source>
        <dbReference type="SAM" id="MobiDB-lite"/>
    </source>
</evidence>
<keyword evidence="3" id="KW-1185">Reference proteome</keyword>
<sequence length="67" mass="7400">MHPMAGPESSEAVPGPQVLQAIADSGKAGEQTASLHSYPRSRWLPIIHAATRRRRFDDAEKTNFPFL</sequence>
<accession>A0A286RED6</accession>
<name>A0A286RED6_9BACT</name>
<feature type="region of interest" description="Disordered" evidence="1">
    <location>
        <begin position="1"/>
        <end position="35"/>
    </location>
</feature>
<evidence type="ECO:0000313" key="3">
    <source>
        <dbReference type="Proteomes" id="UP000215086"/>
    </source>
</evidence>
<gene>
    <name evidence="2" type="ORF">THTE_1716</name>
</gene>
<proteinExistence type="predicted"/>
<dbReference type="EMBL" id="CP018477">
    <property type="protein sequence ID" value="ASV74318.1"/>
    <property type="molecule type" value="Genomic_DNA"/>
</dbReference>
<evidence type="ECO:0000313" key="2">
    <source>
        <dbReference type="EMBL" id="ASV74318.1"/>
    </source>
</evidence>
<organism evidence="2 3">
    <name type="scientific">Thermogutta terrifontis</name>
    <dbReference type="NCBI Taxonomy" id="1331910"/>
    <lineage>
        <taxon>Bacteria</taxon>
        <taxon>Pseudomonadati</taxon>
        <taxon>Planctomycetota</taxon>
        <taxon>Planctomycetia</taxon>
        <taxon>Pirellulales</taxon>
        <taxon>Thermoguttaceae</taxon>
        <taxon>Thermogutta</taxon>
    </lineage>
</organism>
<reference evidence="2 3" key="1">
    <citation type="journal article" name="Front. Microbiol.">
        <title>Sugar Metabolism of the First Thermophilic Planctomycete Thermogutta terrifontis: Comparative Genomic and Transcriptomic Approaches.</title>
        <authorList>
            <person name="Elcheninov A.G."/>
            <person name="Menzel P."/>
            <person name="Gudbergsdottir S.R."/>
            <person name="Slesarev A.I."/>
            <person name="Kadnikov V.V."/>
            <person name="Krogh A."/>
            <person name="Bonch-Osmolovskaya E.A."/>
            <person name="Peng X."/>
            <person name="Kublanov I.V."/>
        </authorList>
    </citation>
    <scope>NUCLEOTIDE SEQUENCE [LARGE SCALE GENOMIC DNA]</scope>
    <source>
        <strain evidence="2 3">R1</strain>
    </source>
</reference>
<dbReference type="Proteomes" id="UP000215086">
    <property type="component" value="Chromosome"/>
</dbReference>
<dbReference type="AlphaFoldDB" id="A0A286RED6"/>